<dbReference type="GO" id="GO:0005737">
    <property type="term" value="C:cytoplasm"/>
    <property type="evidence" value="ECO:0007669"/>
    <property type="project" value="TreeGrafter"/>
</dbReference>
<dbReference type="GO" id="GO:0030060">
    <property type="term" value="F:L-malate dehydrogenase (NAD+) activity"/>
    <property type="evidence" value="ECO:0007669"/>
    <property type="project" value="TreeGrafter"/>
</dbReference>
<dbReference type="InterPro" id="IPR022383">
    <property type="entry name" value="Lactate/malate_DH_C"/>
</dbReference>
<dbReference type="PANTHER" id="PTHR11540:SF16">
    <property type="entry name" value="MALATE DEHYDROGENASE, MITOCHONDRIAL"/>
    <property type="match status" value="1"/>
</dbReference>
<evidence type="ECO:0000256" key="1">
    <source>
        <dbReference type="ARBA" id="ARBA00023002"/>
    </source>
</evidence>
<keyword evidence="2" id="KW-0520">NAD</keyword>
<evidence type="ECO:0000313" key="4">
    <source>
        <dbReference type="EMBL" id="KAF4755755.1"/>
    </source>
</evidence>
<feature type="domain" description="Lactate/malate dehydrogenase C-terminal" evidence="3">
    <location>
        <begin position="1"/>
        <end position="101"/>
    </location>
</feature>
<name>A0A7J6UEX2_PEROL</name>
<comment type="caution">
    <text evidence="4">The sequence shown here is derived from an EMBL/GenBank/DDBJ whole genome shotgun (WGS) entry which is preliminary data.</text>
</comment>
<proteinExistence type="predicted"/>
<organism evidence="4 5">
    <name type="scientific">Perkinsus olseni</name>
    <name type="common">Perkinsus atlanticus</name>
    <dbReference type="NCBI Taxonomy" id="32597"/>
    <lineage>
        <taxon>Eukaryota</taxon>
        <taxon>Sar</taxon>
        <taxon>Alveolata</taxon>
        <taxon>Perkinsozoa</taxon>
        <taxon>Perkinsea</taxon>
        <taxon>Perkinsida</taxon>
        <taxon>Perkinsidae</taxon>
        <taxon>Perkinsus</taxon>
    </lineage>
</organism>
<evidence type="ECO:0000256" key="2">
    <source>
        <dbReference type="ARBA" id="ARBA00023027"/>
    </source>
</evidence>
<dbReference type="AlphaFoldDB" id="A0A7J6UEX2"/>
<evidence type="ECO:0000313" key="5">
    <source>
        <dbReference type="Proteomes" id="UP000574390"/>
    </source>
</evidence>
<dbReference type="Proteomes" id="UP000574390">
    <property type="component" value="Unassembled WGS sequence"/>
</dbReference>
<protein>
    <recommendedName>
        <fullName evidence="3">Lactate/malate dehydrogenase C-terminal domain-containing protein</fullName>
    </recommendedName>
</protein>
<sequence>NAGTDVVNAKAGAGSATLAMALAAAKFADVAIRGLRGSTTTACAFVNVPYGDVSFFAYKCDFGPEGLQKVHEIKNLNEHETKRIKEVCDKLKGDIQRGVDFASK</sequence>
<gene>
    <name evidence="4" type="ORF">FOZ62_019136</name>
</gene>
<keyword evidence="1" id="KW-0560">Oxidoreductase</keyword>
<dbReference type="InterPro" id="IPR015955">
    <property type="entry name" value="Lactate_DH/Glyco_Ohase_4_C"/>
</dbReference>
<feature type="non-terminal residue" evidence="4">
    <location>
        <position position="1"/>
    </location>
</feature>
<dbReference type="Gene3D" id="3.90.110.10">
    <property type="entry name" value="Lactate dehydrogenase/glycoside hydrolase, family 4, C-terminal"/>
    <property type="match status" value="1"/>
</dbReference>
<reference evidence="4 5" key="1">
    <citation type="submission" date="2020-04" db="EMBL/GenBank/DDBJ databases">
        <title>Perkinsus olseni comparative genomics.</title>
        <authorList>
            <person name="Bogema D.R."/>
        </authorList>
    </citation>
    <scope>NUCLEOTIDE SEQUENCE [LARGE SCALE GENOMIC DNA]</scope>
    <source>
        <strain evidence="4">ATCC PRA-205</strain>
    </source>
</reference>
<accession>A0A7J6UEX2</accession>
<dbReference type="Pfam" id="PF02866">
    <property type="entry name" value="Ldh_1_C"/>
    <property type="match status" value="1"/>
</dbReference>
<dbReference type="PANTHER" id="PTHR11540">
    <property type="entry name" value="MALATE AND LACTATE DEHYDROGENASE"/>
    <property type="match status" value="1"/>
</dbReference>
<evidence type="ECO:0000259" key="3">
    <source>
        <dbReference type="Pfam" id="PF02866"/>
    </source>
</evidence>
<dbReference type="SUPFAM" id="SSF56327">
    <property type="entry name" value="LDH C-terminal domain-like"/>
    <property type="match status" value="1"/>
</dbReference>
<dbReference type="EMBL" id="JABANM010000550">
    <property type="protein sequence ID" value="KAF4755755.1"/>
    <property type="molecule type" value="Genomic_DNA"/>
</dbReference>